<dbReference type="Proteomes" id="UP000199515">
    <property type="component" value="Unassembled WGS sequence"/>
</dbReference>
<dbReference type="EMBL" id="FNON01000012">
    <property type="protein sequence ID" value="SDZ30756.1"/>
    <property type="molecule type" value="Genomic_DNA"/>
</dbReference>
<evidence type="ECO:0000313" key="1">
    <source>
        <dbReference type="EMBL" id="SDZ30756.1"/>
    </source>
</evidence>
<protein>
    <submittedName>
        <fullName evidence="1">Uncharacterized protein</fullName>
    </submittedName>
</protein>
<evidence type="ECO:0000313" key="2">
    <source>
        <dbReference type="Proteomes" id="UP000199515"/>
    </source>
</evidence>
<gene>
    <name evidence="1" type="ORF">SAMN05421504_112100</name>
</gene>
<dbReference type="AlphaFoldDB" id="A0A1H3RYE0"/>
<organism evidence="1 2">
    <name type="scientific">Amycolatopsis xylanica</name>
    <dbReference type="NCBI Taxonomy" id="589385"/>
    <lineage>
        <taxon>Bacteria</taxon>
        <taxon>Bacillati</taxon>
        <taxon>Actinomycetota</taxon>
        <taxon>Actinomycetes</taxon>
        <taxon>Pseudonocardiales</taxon>
        <taxon>Pseudonocardiaceae</taxon>
        <taxon>Amycolatopsis</taxon>
    </lineage>
</organism>
<sequence>MCVSSDVAEFSGTTLYGGRCEHPEHGRIEVLGYQNTAENLAGGPNAMLLHVSTSGMRPDQFIPVGRHDDILARMAAATRPVAAAGGMAWMGADDEVTVFEHDIYTVVLAEDPLRVPAALSRVAPHKRPVLKPELLEFYADVFPGRSIALCCFDNADAHRAKPLLMWYRPSEPDRIVLPALDCHTGGVPDLRTPVATDHYLVFGTDDAEDWGEEVRYEDGMRHKLRAFLPDRVVGVQAEETLPNGDFAIDYDDLLRADLGRITRLQPA</sequence>
<accession>A0A1H3RYE0</accession>
<dbReference type="RefSeq" id="WP_091298395.1">
    <property type="nucleotide sequence ID" value="NZ_FNON01000012.1"/>
</dbReference>
<dbReference type="OrthoDB" id="4568424at2"/>
<name>A0A1H3RYE0_9PSEU</name>
<keyword evidence="2" id="KW-1185">Reference proteome</keyword>
<dbReference type="STRING" id="589385.SAMN05421504_112100"/>
<proteinExistence type="predicted"/>
<reference evidence="1 2" key="1">
    <citation type="submission" date="2016-10" db="EMBL/GenBank/DDBJ databases">
        <authorList>
            <person name="de Groot N.N."/>
        </authorList>
    </citation>
    <scope>NUCLEOTIDE SEQUENCE [LARGE SCALE GENOMIC DNA]</scope>
    <source>
        <strain evidence="1 2">CPCC 202699</strain>
    </source>
</reference>